<dbReference type="PROSITE" id="PS50102">
    <property type="entry name" value="RRM"/>
    <property type="match status" value="1"/>
</dbReference>
<name>A0A699YAC5_HAELA</name>
<evidence type="ECO:0000313" key="5">
    <source>
        <dbReference type="EMBL" id="GFH06305.1"/>
    </source>
</evidence>
<dbReference type="Proteomes" id="UP000485058">
    <property type="component" value="Unassembled WGS sequence"/>
</dbReference>
<feature type="domain" description="RRM" evidence="4">
    <location>
        <begin position="1"/>
        <end position="61"/>
    </location>
</feature>
<dbReference type="InterPro" id="IPR035979">
    <property type="entry name" value="RBD_domain_sf"/>
</dbReference>
<evidence type="ECO:0000259" key="4">
    <source>
        <dbReference type="PROSITE" id="PS50102"/>
    </source>
</evidence>
<accession>A0A699YAC5</accession>
<dbReference type="PANTHER" id="PTHR13976">
    <property type="entry name" value="HETEROGENEOUS NUCLEAR RIBONUCLEOPROTEIN-RELATED"/>
    <property type="match status" value="1"/>
</dbReference>
<dbReference type="EMBL" id="BLLF01000032">
    <property type="protein sequence ID" value="GFH06305.1"/>
    <property type="molecule type" value="Genomic_DNA"/>
</dbReference>
<sequence length="272" mass="29876">QILDFFKEFRVVRIAFVGEPDGRPSGLAFAEFETRDEAVRALSKNGQFIGERYVRLLHVTKNEMEEQSRLGTLAIPGAAAKLRSRILRSQSRGPFNPYMFMAPQLLLPPGLLTLPSSLNPTLHPSTVRGLPYRSSPADILAFFQGYQYLPDSLQIGLDTIGRPSGVSGLLAASLACGCAACSARASGGQRGGWYDSYFAWAMASVMQQYEVAIEPVKTTLFTSLVDKVVAQQEGQGPGEAWLSFSSPQEAMRSVKELNRQFMGNRYLELSLV</sequence>
<organism evidence="5 6">
    <name type="scientific">Haematococcus lacustris</name>
    <name type="common">Green alga</name>
    <name type="synonym">Haematococcus pluvialis</name>
    <dbReference type="NCBI Taxonomy" id="44745"/>
    <lineage>
        <taxon>Eukaryota</taxon>
        <taxon>Viridiplantae</taxon>
        <taxon>Chlorophyta</taxon>
        <taxon>core chlorophytes</taxon>
        <taxon>Chlorophyceae</taxon>
        <taxon>CS clade</taxon>
        <taxon>Chlamydomonadales</taxon>
        <taxon>Haematococcaceae</taxon>
        <taxon>Haematococcus</taxon>
    </lineage>
</organism>
<dbReference type="CDD" id="cd12254">
    <property type="entry name" value="RRM_hnRNPH_ESRPs_RBM12_like"/>
    <property type="match status" value="1"/>
</dbReference>
<reference evidence="5 6" key="1">
    <citation type="submission" date="2020-02" db="EMBL/GenBank/DDBJ databases">
        <title>Draft genome sequence of Haematococcus lacustris strain NIES-144.</title>
        <authorList>
            <person name="Morimoto D."/>
            <person name="Nakagawa S."/>
            <person name="Yoshida T."/>
            <person name="Sawayama S."/>
        </authorList>
    </citation>
    <scope>NUCLEOTIDE SEQUENCE [LARGE SCALE GENOMIC DNA]</scope>
    <source>
        <strain evidence="5 6">NIES-144</strain>
    </source>
</reference>
<dbReference type="GO" id="GO:0003723">
    <property type="term" value="F:RNA binding"/>
    <property type="evidence" value="ECO:0007669"/>
    <property type="project" value="UniProtKB-UniRule"/>
</dbReference>
<dbReference type="InterPro" id="IPR000504">
    <property type="entry name" value="RRM_dom"/>
</dbReference>
<feature type="non-terminal residue" evidence="5">
    <location>
        <position position="1"/>
    </location>
</feature>
<evidence type="ECO:0000256" key="3">
    <source>
        <dbReference type="PROSITE-ProRule" id="PRU00176"/>
    </source>
</evidence>
<keyword evidence="2 3" id="KW-0694">RNA-binding</keyword>
<dbReference type="SUPFAM" id="SSF54928">
    <property type="entry name" value="RNA-binding domain, RBD"/>
    <property type="match status" value="2"/>
</dbReference>
<evidence type="ECO:0000256" key="1">
    <source>
        <dbReference type="ARBA" id="ARBA00022737"/>
    </source>
</evidence>
<comment type="caution">
    <text evidence="5">The sequence shown here is derived from an EMBL/GenBank/DDBJ whole genome shotgun (WGS) entry which is preliminary data.</text>
</comment>
<protein>
    <recommendedName>
        <fullName evidence="4">RRM domain-containing protein</fullName>
    </recommendedName>
</protein>
<dbReference type="AlphaFoldDB" id="A0A699YAC5"/>
<keyword evidence="6" id="KW-1185">Reference proteome</keyword>
<dbReference type="Gene3D" id="3.30.70.330">
    <property type="match status" value="2"/>
</dbReference>
<evidence type="ECO:0000313" key="6">
    <source>
        <dbReference type="Proteomes" id="UP000485058"/>
    </source>
</evidence>
<evidence type="ECO:0000256" key="2">
    <source>
        <dbReference type="ARBA" id="ARBA00022884"/>
    </source>
</evidence>
<dbReference type="InterPro" id="IPR012677">
    <property type="entry name" value="Nucleotide-bd_a/b_plait_sf"/>
</dbReference>
<dbReference type="InterPro" id="IPR050666">
    <property type="entry name" value="ESRP"/>
</dbReference>
<dbReference type="Pfam" id="PF00076">
    <property type="entry name" value="RRM_1"/>
    <property type="match status" value="1"/>
</dbReference>
<gene>
    <name evidence="5" type="ORF">HaLaN_00913</name>
</gene>
<keyword evidence="1" id="KW-0677">Repeat</keyword>
<proteinExistence type="predicted"/>